<dbReference type="Pfam" id="PF04336">
    <property type="entry name" value="ACP_PD"/>
    <property type="match status" value="1"/>
</dbReference>
<dbReference type="Proteomes" id="UP001501411">
    <property type="component" value="Unassembled WGS sequence"/>
</dbReference>
<evidence type="ECO:0000313" key="1">
    <source>
        <dbReference type="EMBL" id="GAA4796637.1"/>
    </source>
</evidence>
<name>A0ABP9BKB6_9SPHI</name>
<accession>A0ABP9BKB6</accession>
<dbReference type="EMBL" id="BAABIQ010000037">
    <property type="protein sequence ID" value="GAA4796637.1"/>
    <property type="molecule type" value="Genomic_DNA"/>
</dbReference>
<dbReference type="InterPro" id="IPR007431">
    <property type="entry name" value="ACP_PD"/>
</dbReference>
<sequence>MHTFSHMNFLSHFYFERKINDPQRTLGVVLPDLLRNMDREIRIFPEKNVKKYLEDDKVAQIFKGWTRHIATDKFFHNNIFFIEKTQQLKAYLSPVVINTPIRASFLSHIALELLLDRLLLKNSWLHEDDFYQQLADVDKLSLETFLRISGIANPSYFLAYFSSFIADRYLGSYRNMAQLSHALNQVCKKFWSSGLNDEKKLQLTAALTDYEEELAQNFKVIFNETADYLQKNYP</sequence>
<evidence type="ECO:0008006" key="3">
    <source>
        <dbReference type="Google" id="ProtNLM"/>
    </source>
</evidence>
<comment type="caution">
    <text evidence="1">The sequence shown here is derived from an EMBL/GenBank/DDBJ whole genome shotgun (WGS) entry which is preliminary data.</text>
</comment>
<gene>
    <name evidence="1" type="ORF">GCM10023231_26410</name>
</gene>
<proteinExistence type="predicted"/>
<evidence type="ECO:0000313" key="2">
    <source>
        <dbReference type="Proteomes" id="UP001501411"/>
    </source>
</evidence>
<organism evidence="1 2">
    <name type="scientific">Olivibacter ginsenosidimutans</name>
    <dbReference type="NCBI Taxonomy" id="1176537"/>
    <lineage>
        <taxon>Bacteria</taxon>
        <taxon>Pseudomonadati</taxon>
        <taxon>Bacteroidota</taxon>
        <taxon>Sphingobacteriia</taxon>
        <taxon>Sphingobacteriales</taxon>
        <taxon>Sphingobacteriaceae</taxon>
        <taxon>Olivibacter</taxon>
    </lineage>
</organism>
<protein>
    <recommendedName>
        <fullName evidence="3">DUF479 domain-containing protein</fullName>
    </recommendedName>
</protein>
<keyword evidence="2" id="KW-1185">Reference proteome</keyword>
<reference evidence="2" key="1">
    <citation type="journal article" date="2019" name="Int. J. Syst. Evol. Microbiol.">
        <title>The Global Catalogue of Microorganisms (GCM) 10K type strain sequencing project: providing services to taxonomists for standard genome sequencing and annotation.</title>
        <authorList>
            <consortium name="The Broad Institute Genomics Platform"/>
            <consortium name="The Broad Institute Genome Sequencing Center for Infectious Disease"/>
            <person name="Wu L."/>
            <person name="Ma J."/>
        </authorList>
    </citation>
    <scope>NUCLEOTIDE SEQUENCE [LARGE SCALE GENOMIC DNA]</scope>
    <source>
        <strain evidence="2">JCM 18200</strain>
    </source>
</reference>